<evidence type="ECO:0000313" key="3">
    <source>
        <dbReference type="Proteomes" id="UP000542889"/>
    </source>
</evidence>
<dbReference type="Gene3D" id="1.10.10.10">
    <property type="entry name" value="Winged helix-like DNA-binding domain superfamily/Winged helix DNA-binding domain"/>
    <property type="match status" value="1"/>
</dbReference>
<dbReference type="Proteomes" id="UP000542889">
    <property type="component" value="Unassembled WGS sequence"/>
</dbReference>
<dbReference type="InterPro" id="IPR036388">
    <property type="entry name" value="WH-like_DNA-bd_sf"/>
</dbReference>
<comment type="caution">
    <text evidence="2">The sequence shown here is derived from an EMBL/GenBank/DDBJ whole genome shotgun (WGS) entry which is preliminary data.</text>
</comment>
<dbReference type="GeneID" id="69831595"/>
<organism evidence="2 3">
    <name type="scientific">Lacticaseibacillus rhamnosus</name>
    <name type="common">Lactobacillus rhamnosus</name>
    <dbReference type="NCBI Taxonomy" id="47715"/>
    <lineage>
        <taxon>Bacteria</taxon>
        <taxon>Bacillati</taxon>
        <taxon>Bacillota</taxon>
        <taxon>Bacilli</taxon>
        <taxon>Lactobacillales</taxon>
        <taxon>Lactobacillaceae</taxon>
        <taxon>Lacticaseibacillus</taxon>
    </lineage>
</organism>
<protein>
    <submittedName>
        <fullName evidence="2">Helix-turn-helix domain-containing protein</fullName>
    </submittedName>
</protein>
<name>A0A5P5ZAS9_LACRH</name>
<reference evidence="2 3" key="1">
    <citation type="submission" date="2020-06" db="EMBL/GenBank/DDBJ databases">
        <title>Lactobacillus rhamnosus QC,genome.</title>
        <authorList>
            <person name="Yi H."/>
            <person name="Jin M."/>
        </authorList>
    </citation>
    <scope>NUCLEOTIDE SEQUENCE [LARGE SCALE GENOMIC DNA]</scope>
    <source>
        <strain evidence="2 3">QC</strain>
    </source>
</reference>
<proteinExistence type="predicted"/>
<sequence length="76" mass="8875">MEQGFTLIDPTKPQRTRKPFKPKVYWTPKDVMAHYQVSAATVSRWKKKGAPFVGPGKTQRVEPEKMERWFARQQGV</sequence>
<dbReference type="AlphaFoldDB" id="A0A5P5ZAS9"/>
<accession>A0A5P5ZAS9</accession>
<evidence type="ECO:0000256" key="1">
    <source>
        <dbReference type="SAM" id="MobiDB-lite"/>
    </source>
</evidence>
<dbReference type="EMBL" id="JABXWP010000030">
    <property type="protein sequence ID" value="NVO89501.1"/>
    <property type="molecule type" value="Genomic_DNA"/>
</dbReference>
<evidence type="ECO:0000313" key="2">
    <source>
        <dbReference type="EMBL" id="NVO89501.1"/>
    </source>
</evidence>
<dbReference type="RefSeq" id="WP_015764912.1">
    <property type="nucleotide sequence ID" value="NZ_CACRTK010000021.1"/>
</dbReference>
<feature type="region of interest" description="Disordered" evidence="1">
    <location>
        <begin position="1"/>
        <end position="20"/>
    </location>
</feature>
<gene>
    <name evidence="2" type="ORF">HWN39_13590</name>
</gene>